<feature type="compositionally biased region" description="Low complexity" evidence="1">
    <location>
        <begin position="30"/>
        <end position="52"/>
    </location>
</feature>
<evidence type="ECO:0000313" key="3">
    <source>
        <dbReference type="Proteomes" id="UP000813385"/>
    </source>
</evidence>
<gene>
    <name evidence="2" type="ORF">B0T11DRAFT_52781</name>
</gene>
<reference evidence="2" key="1">
    <citation type="journal article" date="2021" name="Nat. Commun.">
        <title>Genetic determinants of endophytism in the Arabidopsis root mycobiome.</title>
        <authorList>
            <person name="Mesny F."/>
            <person name="Miyauchi S."/>
            <person name="Thiergart T."/>
            <person name="Pickel B."/>
            <person name="Atanasova L."/>
            <person name="Karlsson M."/>
            <person name="Huettel B."/>
            <person name="Barry K.W."/>
            <person name="Haridas S."/>
            <person name="Chen C."/>
            <person name="Bauer D."/>
            <person name="Andreopoulos W."/>
            <person name="Pangilinan J."/>
            <person name="LaButti K."/>
            <person name="Riley R."/>
            <person name="Lipzen A."/>
            <person name="Clum A."/>
            <person name="Drula E."/>
            <person name="Henrissat B."/>
            <person name="Kohler A."/>
            <person name="Grigoriev I.V."/>
            <person name="Martin F.M."/>
            <person name="Hacquard S."/>
        </authorList>
    </citation>
    <scope>NUCLEOTIDE SEQUENCE</scope>
    <source>
        <strain evidence="2">MPI-CAGE-AT-0016</strain>
    </source>
</reference>
<protein>
    <submittedName>
        <fullName evidence="2">Uncharacterized protein</fullName>
    </submittedName>
</protein>
<dbReference type="InterPro" id="IPR031342">
    <property type="entry name" value="Mug163-like"/>
</dbReference>
<sequence length="306" mass="33097">MVIARLGAAAPRCTACRALIGRHHLNRRGAASAAEAPSQADPSLPTRTTTSPSRRDPTSFLAKPMHKSTREPLPKHYFQQTGELRDDGPGPQGKPPDENKANLGRTLRILQDHLPKLLQTPLQQDILAPNISLHLFPSTHPHLPTVSGRVAYTAALWTSPIAWNRVPVIGNVKLSILSARVTKEPVPGEAPMRTGSIPEKLVVRWCTCGAPGDNSSADDHVHAAGSDRGRDRQFSGLFIFQFDQEGRILSHTIETIEGGGTWEKGVGAKVVGMTDWLLGGLGRGEPSPAFERVHHHDQGSGNRSKS</sequence>
<dbReference type="OrthoDB" id="5329385at2759"/>
<dbReference type="EMBL" id="JAGPXD010000002">
    <property type="protein sequence ID" value="KAH7367330.1"/>
    <property type="molecule type" value="Genomic_DNA"/>
</dbReference>
<accession>A0A8K0TLF2</accession>
<dbReference type="Pfam" id="PF17119">
    <property type="entry name" value="MMU163"/>
    <property type="match status" value="2"/>
</dbReference>
<feature type="region of interest" description="Disordered" evidence="1">
    <location>
        <begin position="287"/>
        <end position="306"/>
    </location>
</feature>
<dbReference type="PANTHER" id="PTHR31094">
    <property type="entry name" value="RIKEN CDNA 2310061I04 GENE"/>
    <property type="match status" value="1"/>
</dbReference>
<keyword evidence="3" id="KW-1185">Reference proteome</keyword>
<evidence type="ECO:0000256" key="1">
    <source>
        <dbReference type="SAM" id="MobiDB-lite"/>
    </source>
</evidence>
<dbReference type="Proteomes" id="UP000813385">
    <property type="component" value="Unassembled WGS sequence"/>
</dbReference>
<organism evidence="2 3">
    <name type="scientific">Plectosphaerella cucumerina</name>
    <dbReference type="NCBI Taxonomy" id="40658"/>
    <lineage>
        <taxon>Eukaryota</taxon>
        <taxon>Fungi</taxon>
        <taxon>Dikarya</taxon>
        <taxon>Ascomycota</taxon>
        <taxon>Pezizomycotina</taxon>
        <taxon>Sordariomycetes</taxon>
        <taxon>Hypocreomycetidae</taxon>
        <taxon>Glomerellales</taxon>
        <taxon>Plectosphaerellaceae</taxon>
        <taxon>Plectosphaerella</taxon>
    </lineage>
</organism>
<dbReference type="AlphaFoldDB" id="A0A8K0TLF2"/>
<name>A0A8K0TLF2_9PEZI</name>
<feature type="region of interest" description="Disordered" evidence="1">
    <location>
        <begin position="29"/>
        <end position="101"/>
    </location>
</feature>
<dbReference type="PANTHER" id="PTHR31094:SF2">
    <property type="entry name" value="RIKEN CDNA 2310061I04 GENE"/>
    <property type="match status" value="1"/>
</dbReference>
<comment type="caution">
    <text evidence="2">The sequence shown here is derived from an EMBL/GenBank/DDBJ whole genome shotgun (WGS) entry which is preliminary data.</text>
</comment>
<proteinExistence type="predicted"/>
<evidence type="ECO:0000313" key="2">
    <source>
        <dbReference type="EMBL" id="KAH7367330.1"/>
    </source>
</evidence>
<dbReference type="InterPro" id="IPR018790">
    <property type="entry name" value="DUF2358"/>
</dbReference>